<dbReference type="PROSITE" id="PS50850">
    <property type="entry name" value="MFS"/>
    <property type="match status" value="1"/>
</dbReference>
<feature type="transmembrane region" description="Helical" evidence="6">
    <location>
        <begin position="284"/>
        <end position="303"/>
    </location>
</feature>
<evidence type="ECO:0000256" key="5">
    <source>
        <dbReference type="ARBA" id="ARBA00023136"/>
    </source>
</evidence>
<feature type="transmembrane region" description="Helical" evidence="6">
    <location>
        <begin position="12"/>
        <end position="35"/>
    </location>
</feature>
<feature type="transmembrane region" description="Helical" evidence="6">
    <location>
        <begin position="356"/>
        <end position="379"/>
    </location>
</feature>
<dbReference type="Pfam" id="PF07690">
    <property type="entry name" value="MFS_1"/>
    <property type="match status" value="2"/>
</dbReference>
<dbReference type="GO" id="GO:0005886">
    <property type="term" value="C:plasma membrane"/>
    <property type="evidence" value="ECO:0007669"/>
    <property type="project" value="UniProtKB-SubCell"/>
</dbReference>
<dbReference type="RefSeq" id="WP_012485963.1">
    <property type="nucleotide sequence ID" value="NC_010995.1"/>
</dbReference>
<accession>B3PH84</accession>
<feature type="transmembrane region" description="Helical" evidence="6">
    <location>
        <begin position="385"/>
        <end position="402"/>
    </location>
</feature>
<dbReference type="InterPro" id="IPR050375">
    <property type="entry name" value="MFS_TsgA-like"/>
</dbReference>
<evidence type="ECO:0000313" key="8">
    <source>
        <dbReference type="EMBL" id="ACE86111.1"/>
    </source>
</evidence>
<dbReference type="GO" id="GO:0022857">
    <property type="term" value="F:transmembrane transporter activity"/>
    <property type="evidence" value="ECO:0007669"/>
    <property type="project" value="InterPro"/>
</dbReference>
<reference evidence="8 9" key="1">
    <citation type="journal article" date="2008" name="J. Bacteriol.">
        <title>Insights into plant cell wall degradation from the genome sequence of the soil bacterium Cellvibrio japonicus.</title>
        <authorList>
            <person name="Deboy R.T."/>
            <person name="Mongodin E.F."/>
            <person name="Fouts D.E."/>
            <person name="Tailford L.E."/>
            <person name="Khouri H."/>
            <person name="Emerson J.B."/>
            <person name="Mohamoud Y."/>
            <person name="Watkins K."/>
            <person name="Henrissat B."/>
            <person name="Gilbert H.J."/>
            <person name="Nelson K.E."/>
        </authorList>
    </citation>
    <scope>NUCLEOTIDE SEQUENCE [LARGE SCALE GENOMIC DNA]</scope>
    <source>
        <strain evidence="8 9">Ueda107</strain>
    </source>
</reference>
<feature type="transmembrane region" description="Helical" evidence="6">
    <location>
        <begin position="213"/>
        <end position="232"/>
    </location>
</feature>
<dbReference type="HOGENOM" id="CLU_053847_2_0_6"/>
<evidence type="ECO:0000256" key="4">
    <source>
        <dbReference type="ARBA" id="ARBA00022989"/>
    </source>
</evidence>
<dbReference type="InterPro" id="IPR020846">
    <property type="entry name" value="MFS_dom"/>
</dbReference>
<protein>
    <submittedName>
        <fullName evidence="8">Major facilitator family transporter</fullName>
    </submittedName>
</protein>
<comment type="subcellular location">
    <subcellularLocation>
        <location evidence="1">Cell inner membrane</location>
        <topology evidence="1">Multi-pass membrane protein</topology>
    </subcellularLocation>
</comment>
<sequence>MPLAPHQRLIALVLMLNYFLFGLLLNSVGIVILQSINSFGISKESAAVLEGFKDIPIAIVSFFVAALLPRLGYRRAMMIALAVVVAACLAMPLLREFWASKLFFLCVGAAFALVKVSVYASIGLLTRDKQDHASLMNTIEGIFMLGVLSGYWLFGAFIDAQNPASLGWLDTYWLLATICGINLLVMMAVRFDDRPARDDGARPLDDFIAMLRLAARPLVYTFVFSLFLYVLIEQGIGSWLPTFNNQVLKLPASISVQITSLFALSLALGRLGAGQLLKHIPWHWLLSGCVLAMATLMLLTLPLSHQVEADPRAHWFNLPLVAYLFPLIGLFMAPIYPVLNSVVLSALPRQQQSSMAGLIILFSALGGTTGSMITGMMFSRFSGQTAFYLALVPMAIILLLLFQLRRRTREPVPAPVV</sequence>
<keyword evidence="4 6" id="KW-1133">Transmembrane helix</keyword>
<proteinExistence type="predicted"/>
<evidence type="ECO:0000259" key="7">
    <source>
        <dbReference type="PROSITE" id="PS50850"/>
    </source>
</evidence>
<feature type="transmembrane region" description="Helical" evidence="6">
    <location>
        <begin position="101"/>
        <end position="126"/>
    </location>
</feature>
<keyword evidence="3 6" id="KW-0812">Transmembrane</keyword>
<name>B3PH84_CELJU</name>
<feature type="transmembrane region" description="Helical" evidence="6">
    <location>
        <begin position="78"/>
        <end position="95"/>
    </location>
</feature>
<feature type="transmembrane region" description="Helical" evidence="6">
    <location>
        <begin position="172"/>
        <end position="192"/>
    </location>
</feature>
<dbReference type="InterPro" id="IPR036259">
    <property type="entry name" value="MFS_trans_sf"/>
</dbReference>
<keyword evidence="2" id="KW-1003">Cell membrane</keyword>
<evidence type="ECO:0000256" key="1">
    <source>
        <dbReference type="ARBA" id="ARBA00004429"/>
    </source>
</evidence>
<feature type="transmembrane region" description="Helical" evidence="6">
    <location>
        <begin position="323"/>
        <end position="344"/>
    </location>
</feature>
<dbReference type="Gene3D" id="1.20.1250.20">
    <property type="entry name" value="MFS general substrate transporter like domains"/>
    <property type="match status" value="1"/>
</dbReference>
<dbReference type="EMBL" id="CP000934">
    <property type="protein sequence ID" value="ACE86111.1"/>
    <property type="molecule type" value="Genomic_DNA"/>
</dbReference>
<dbReference type="PANTHER" id="PTHR43702">
    <property type="entry name" value="L-FUCOSE-PROTON SYMPORTER"/>
    <property type="match status" value="1"/>
</dbReference>
<keyword evidence="9" id="KW-1185">Reference proteome</keyword>
<dbReference type="KEGG" id="cja:CJA_0281"/>
<dbReference type="Proteomes" id="UP000001036">
    <property type="component" value="Chromosome"/>
</dbReference>
<dbReference type="eggNOG" id="COG0738">
    <property type="taxonomic scope" value="Bacteria"/>
</dbReference>
<dbReference type="STRING" id="498211.CJA_0281"/>
<organism evidence="8 9">
    <name type="scientific">Cellvibrio japonicus (strain Ueda107)</name>
    <name type="common">Pseudomonas fluorescens subsp. cellulosa</name>
    <dbReference type="NCBI Taxonomy" id="498211"/>
    <lineage>
        <taxon>Bacteria</taxon>
        <taxon>Pseudomonadati</taxon>
        <taxon>Pseudomonadota</taxon>
        <taxon>Gammaproteobacteria</taxon>
        <taxon>Cellvibrionales</taxon>
        <taxon>Cellvibrionaceae</taxon>
        <taxon>Cellvibrio</taxon>
    </lineage>
</organism>
<evidence type="ECO:0000256" key="2">
    <source>
        <dbReference type="ARBA" id="ARBA00022475"/>
    </source>
</evidence>
<evidence type="ECO:0000256" key="6">
    <source>
        <dbReference type="SAM" id="Phobius"/>
    </source>
</evidence>
<dbReference type="OrthoDB" id="6395826at2"/>
<dbReference type="PANTHER" id="PTHR43702:SF11">
    <property type="entry name" value="L-FUCOSE-PROTON SYMPORTER"/>
    <property type="match status" value="1"/>
</dbReference>
<evidence type="ECO:0000313" key="9">
    <source>
        <dbReference type="Proteomes" id="UP000001036"/>
    </source>
</evidence>
<feature type="transmembrane region" description="Helical" evidence="6">
    <location>
        <begin position="55"/>
        <end position="71"/>
    </location>
</feature>
<keyword evidence="5 6" id="KW-0472">Membrane</keyword>
<feature type="domain" description="Major facilitator superfamily (MFS) profile" evidence="7">
    <location>
        <begin position="10"/>
        <end position="409"/>
    </location>
</feature>
<gene>
    <name evidence="8" type="ordered locus">CJA_0281</name>
</gene>
<dbReference type="AlphaFoldDB" id="B3PH84"/>
<feature type="transmembrane region" description="Helical" evidence="6">
    <location>
        <begin position="138"/>
        <end position="160"/>
    </location>
</feature>
<evidence type="ECO:0000256" key="3">
    <source>
        <dbReference type="ARBA" id="ARBA00022692"/>
    </source>
</evidence>
<dbReference type="SUPFAM" id="SSF103473">
    <property type="entry name" value="MFS general substrate transporter"/>
    <property type="match status" value="1"/>
</dbReference>
<feature type="transmembrane region" description="Helical" evidence="6">
    <location>
        <begin position="252"/>
        <end position="272"/>
    </location>
</feature>
<dbReference type="InterPro" id="IPR011701">
    <property type="entry name" value="MFS"/>
</dbReference>